<feature type="region of interest" description="Disordered" evidence="1">
    <location>
        <begin position="182"/>
        <end position="202"/>
    </location>
</feature>
<name>A0AAD6GT68_9EURO</name>
<proteinExistence type="predicted"/>
<dbReference type="AlphaFoldDB" id="A0AAD6GT68"/>
<dbReference type="InterPro" id="IPR053137">
    <property type="entry name" value="NLR-like"/>
</dbReference>
<organism evidence="2 3">
    <name type="scientific">Penicillium hetheringtonii</name>
    <dbReference type="NCBI Taxonomy" id="911720"/>
    <lineage>
        <taxon>Eukaryota</taxon>
        <taxon>Fungi</taxon>
        <taxon>Dikarya</taxon>
        <taxon>Ascomycota</taxon>
        <taxon>Pezizomycotina</taxon>
        <taxon>Eurotiomycetes</taxon>
        <taxon>Eurotiomycetidae</taxon>
        <taxon>Eurotiales</taxon>
        <taxon>Aspergillaceae</taxon>
        <taxon>Penicillium</taxon>
    </lineage>
</organism>
<reference evidence="2 3" key="1">
    <citation type="journal article" date="2023" name="IMA Fungus">
        <title>Comparative genomic study of the Penicillium genus elucidates a diverse pangenome and 15 lateral gene transfer events.</title>
        <authorList>
            <person name="Petersen C."/>
            <person name="Sorensen T."/>
            <person name="Nielsen M.R."/>
            <person name="Sondergaard T.E."/>
            <person name="Sorensen J.L."/>
            <person name="Fitzpatrick D.A."/>
            <person name="Frisvad J.C."/>
            <person name="Nielsen K.L."/>
        </authorList>
    </citation>
    <scope>NUCLEOTIDE SEQUENCE [LARGE SCALE GENOMIC DNA]</scope>
    <source>
        <strain evidence="2 3">IBT 29057</strain>
    </source>
</reference>
<evidence type="ECO:0000313" key="2">
    <source>
        <dbReference type="EMBL" id="KAJ5586552.1"/>
    </source>
</evidence>
<comment type="caution">
    <text evidence="2">The sequence shown here is derived from an EMBL/GenBank/DDBJ whole genome shotgun (WGS) entry which is preliminary data.</text>
</comment>
<dbReference type="Pfam" id="PF13374">
    <property type="entry name" value="TPR_10"/>
    <property type="match status" value="1"/>
</dbReference>
<keyword evidence="3" id="KW-1185">Reference proteome</keyword>
<dbReference type="EMBL" id="JAQJAC010000004">
    <property type="protein sequence ID" value="KAJ5586552.1"/>
    <property type="molecule type" value="Genomic_DNA"/>
</dbReference>
<evidence type="ECO:0000256" key="1">
    <source>
        <dbReference type="SAM" id="MobiDB-lite"/>
    </source>
</evidence>
<dbReference type="Proteomes" id="UP001216150">
    <property type="component" value="Unassembled WGS sequence"/>
</dbReference>
<dbReference type="InterPro" id="IPR011990">
    <property type="entry name" value="TPR-like_helical_dom_sf"/>
</dbReference>
<sequence length="202" mass="23640">MGEAEQIEIQILNTNKTKLGEDYSEILEHMVNFTTMFSNQNRWNKVEQFEMQILETRRTKFGMDHSDIFRNMANLVSIFWNQDRWNKMEQFNIQILKTCKTKFGVDYSSILIRQTKLGMETLRSMANIAMTFWSQDRWNKAEQLNVQVLKARKTKLGVDHPDGGPRIRLKIFMSWNPSPQFTAKLPSQTEANTGPQSSPDLI</sequence>
<dbReference type="Gene3D" id="1.25.40.10">
    <property type="entry name" value="Tetratricopeptide repeat domain"/>
    <property type="match status" value="1"/>
</dbReference>
<gene>
    <name evidence="2" type="ORF">N7450_006339</name>
</gene>
<dbReference type="PANTHER" id="PTHR46082">
    <property type="entry name" value="ATP/GTP-BINDING PROTEIN-RELATED"/>
    <property type="match status" value="1"/>
</dbReference>
<dbReference type="PANTHER" id="PTHR46082:SF11">
    <property type="entry name" value="AAA+ ATPASE DOMAIN-CONTAINING PROTEIN-RELATED"/>
    <property type="match status" value="1"/>
</dbReference>
<protein>
    <submittedName>
        <fullName evidence="2">Uncharacterized protein</fullName>
    </submittedName>
</protein>
<evidence type="ECO:0000313" key="3">
    <source>
        <dbReference type="Proteomes" id="UP001216150"/>
    </source>
</evidence>
<accession>A0AAD6GT68</accession>